<evidence type="ECO:0000259" key="5">
    <source>
        <dbReference type="PROSITE" id="PS51746"/>
    </source>
</evidence>
<feature type="transmembrane region" description="Helical" evidence="4">
    <location>
        <begin position="21"/>
        <end position="42"/>
    </location>
</feature>
<sequence>MLAQSQQLQQSDQKPKLSSSIGITTFPHKFTILSILLIVIAFKFQSTVPQNLRDILNLIKQIKVEYKNNWAKKDTRMKNKRQSKMERCLCLPCQEQRNKKSLIMSLKLVNIANYGNGLRILNRLPKLDAKSEVPKQKHSSNGPQARSPKQLDEETPKPHYSSVTPERRQQFSPERQVLNKRRLMAKTWQGGLFASKTKAGCLPNKTLKTNQDAAILFPNNLEHYNCSLIAVCDGHGTNGHLVSNLIKQILPKYIEQQFQQLGRDIERCLTVAFEKTNKEINESEFDTTLSGSTAVSVLIRKEQLWTANVGDSRAILCRNQDGWKAIQLTRDHKPSDEQEKQRIIEAGGRIDSQRDFYGNQLGPERVWLQYIDAPGLAMTRSMGDKLGAQAGVISVPEILEYTITPQDQFIIVASDGVWEYLTNEEVMNVVVPYIEKDNIDLAADKLMAEAINSWKKHSLARDDITCIVVQLKNQA</sequence>
<proteinExistence type="predicted"/>
<dbReference type="InterPro" id="IPR036457">
    <property type="entry name" value="PPM-type-like_dom_sf"/>
</dbReference>
<evidence type="ECO:0000256" key="3">
    <source>
        <dbReference type="SAM" id="MobiDB-lite"/>
    </source>
</evidence>
<keyword evidence="4" id="KW-0812">Transmembrane</keyword>
<dbReference type="Proteomes" id="UP000000600">
    <property type="component" value="Unassembled WGS sequence"/>
</dbReference>
<dbReference type="HOGENOM" id="CLU_013173_6_5_1"/>
<dbReference type="PROSITE" id="PS51746">
    <property type="entry name" value="PPM_2"/>
    <property type="match status" value="1"/>
</dbReference>
<evidence type="ECO:0000313" key="7">
    <source>
        <dbReference type="Proteomes" id="UP000000600"/>
    </source>
</evidence>
<comment type="subcellular location">
    <subcellularLocation>
        <location evidence="1">Membrane</location>
    </subcellularLocation>
</comment>
<dbReference type="InterPro" id="IPR001932">
    <property type="entry name" value="PPM-type_phosphatase-like_dom"/>
</dbReference>
<feature type="domain" description="PPM-type phosphatase" evidence="5">
    <location>
        <begin position="196"/>
        <end position="471"/>
    </location>
</feature>
<dbReference type="GO" id="GO:0007165">
    <property type="term" value="P:signal transduction"/>
    <property type="evidence" value="ECO:0000318"/>
    <property type="project" value="GO_Central"/>
</dbReference>
<dbReference type="RefSeq" id="XP_001433418.1">
    <property type="nucleotide sequence ID" value="XM_001433381.1"/>
</dbReference>
<dbReference type="KEGG" id="ptm:GSPATT00006520001"/>
<dbReference type="GeneID" id="5019203"/>
<dbReference type="EMBL" id="CT868041">
    <property type="protein sequence ID" value="CAK66021.1"/>
    <property type="molecule type" value="Genomic_DNA"/>
</dbReference>
<dbReference type="STRING" id="5888.A0C5F4"/>
<dbReference type="InterPro" id="IPR015655">
    <property type="entry name" value="PP2C"/>
</dbReference>
<evidence type="ECO:0000256" key="4">
    <source>
        <dbReference type="SAM" id="Phobius"/>
    </source>
</evidence>
<dbReference type="Pfam" id="PF00481">
    <property type="entry name" value="PP2C"/>
    <property type="match status" value="1"/>
</dbReference>
<protein>
    <recommendedName>
        <fullName evidence="5">PPM-type phosphatase domain-containing protein</fullName>
    </recommendedName>
</protein>
<keyword evidence="2 4" id="KW-0472">Membrane</keyword>
<dbReference type="CDD" id="cd00143">
    <property type="entry name" value="PP2Cc"/>
    <property type="match status" value="1"/>
</dbReference>
<name>A0C5F4_PARTE</name>
<dbReference type="GO" id="GO:0016020">
    <property type="term" value="C:membrane"/>
    <property type="evidence" value="ECO:0007669"/>
    <property type="project" value="UniProtKB-SubCell"/>
</dbReference>
<dbReference type="PANTHER" id="PTHR47992">
    <property type="entry name" value="PROTEIN PHOSPHATASE"/>
    <property type="match status" value="1"/>
</dbReference>
<keyword evidence="7" id="KW-1185">Reference proteome</keyword>
<organism evidence="6 7">
    <name type="scientific">Paramecium tetraurelia</name>
    <dbReference type="NCBI Taxonomy" id="5888"/>
    <lineage>
        <taxon>Eukaryota</taxon>
        <taxon>Sar</taxon>
        <taxon>Alveolata</taxon>
        <taxon>Ciliophora</taxon>
        <taxon>Intramacronucleata</taxon>
        <taxon>Oligohymenophorea</taxon>
        <taxon>Peniculida</taxon>
        <taxon>Parameciidae</taxon>
        <taxon>Paramecium</taxon>
    </lineage>
</organism>
<dbReference type="OMA" id="NVVVPYI"/>
<dbReference type="FunFam" id="3.60.40.10:FF:000051">
    <property type="entry name" value="Protein phosphatase 2C-like protein"/>
    <property type="match status" value="1"/>
</dbReference>
<dbReference type="InParanoid" id="A0C5F4"/>
<dbReference type="GO" id="GO:0004722">
    <property type="term" value="F:protein serine/threonine phosphatase activity"/>
    <property type="evidence" value="ECO:0000318"/>
    <property type="project" value="GO_Central"/>
</dbReference>
<keyword evidence="4" id="KW-1133">Transmembrane helix</keyword>
<dbReference type="SUPFAM" id="SSF81606">
    <property type="entry name" value="PP2C-like"/>
    <property type="match status" value="1"/>
</dbReference>
<dbReference type="AlphaFoldDB" id="A0C5F4"/>
<reference evidence="6 7" key="1">
    <citation type="journal article" date="2006" name="Nature">
        <title>Global trends of whole-genome duplications revealed by the ciliate Paramecium tetraurelia.</title>
        <authorList>
            <consortium name="Genoscope"/>
            <person name="Aury J.-M."/>
            <person name="Jaillon O."/>
            <person name="Duret L."/>
            <person name="Noel B."/>
            <person name="Jubin C."/>
            <person name="Porcel B.M."/>
            <person name="Segurens B."/>
            <person name="Daubin V."/>
            <person name="Anthouard V."/>
            <person name="Aiach N."/>
            <person name="Arnaiz O."/>
            <person name="Billaut A."/>
            <person name="Beisson J."/>
            <person name="Blanc I."/>
            <person name="Bouhouche K."/>
            <person name="Camara F."/>
            <person name="Duharcourt S."/>
            <person name="Guigo R."/>
            <person name="Gogendeau D."/>
            <person name="Katinka M."/>
            <person name="Keller A.-M."/>
            <person name="Kissmehl R."/>
            <person name="Klotz C."/>
            <person name="Koll F."/>
            <person name="Le Moue A."/>
            <person name="Lepere C."/>
            <person name="Malinsky S."/>
            <person name="Nowacki M."/>
            <person name="Nowak J.K."/>
            <person name="Plattner H."/>
            <person name="Poulain J."/>
            <person name="Ruiz F."/>
            <person name="Serrano V."/>
            <person name="Zagulski M."/>
            <person name="Dessen P."/>
            <person name="Betermier M."/>
            <person name="Weissenbach J."/>
            <person name="Scarpelli C."/>
            <person name="Schachter V."/>
            <person name="Sperling L."/>
            <person name="Meyer E."/>
            <person name="Cohen J."/>
            <person name="Wincker P."/>
        </authorList>
    </citation>
    <scope>NUCLEOTIDE SEQUENCE [LARGE SCALE GENOMIC DNA]</scope>
    <source>
        <strain evidence="6 7">Stock d4-2</strain>
    </source>
</reference>
<evidence type="ECO:0000313" key="6">
    <source>
        <dbReference type="EMBL" id="CAK66021.1"/>
    </source>
</evidence>
<accession>A0C5F4</accession>
<evidence type="ECO:0000256" key="1">
    <source>
        <dbReference type="ARBA" id="ARBA00004370"/>
    </source>
</evidence>
<evidence type="ECO:0000256" key="2">
    <source>
        <dbReference type="ARBA" id="ARBA00023136"/>
    </source>
</evidence>
<dbReference type="SMART" id="SM00332">
    <property type="entry name" value="PP2Cc"/>
    <property type="match status" value="1"/>
</dbReference>
<feature type="region of interest" description="Disordered" evidence="3">
    <location>
        <begin position="130"/>
        <end position="176"/>
    </location>
</feature>
<gene>
    <name evidence="6" type="ORF">GSPATT00006520001</name>
</gene>
<dbReference type="Gene3D" id="3.60.40.10">
    <property type="entry name" value="PPM-type phosphatase domain"/>
    <property type="match status" value="1"/>
</dbReference>
<dbReference type="eggNOG" id="KOG0698">
    <property type="taxonomic scope" value="Eukaryota"/>
</dbReference>
<dbReference type="OrthoDB" id="10049211at2759"/>